<dbReference type="PANTHER" id="PTHR46121">
    <property type="entry name" value="STEROIDOGENIC ACUTE REGULATORY PROTEIN-LIKE"/>
    <property type="match status" value="1"/>
</dbReference>
<evidence type="ECO:0000256" key="2">
    <source>
        <dbReference type="ARBA" id="ARBA00022692"/>
    </source>
</evidence>
<feature type="domain" description="START" evidence="5">
    <location>
        <begin position="297"/>
        <end position="443"/>
    </location>
</feature>
<dbReference type="GO" id="GO:0008289">
    <property type="term" value="F:lipid binding"/>
    <property type="evidence" value="ECO:0007669"/>
    <property type="project" value="InterPro"/>
</dbReference>
<name>A0AAF3E996_9BILA</name>
<evidence type="ECO:0000256" key="3">
    <source>
        <dbReference type="ARBA" id="ARBA00023136"/>
    </source>
</evidence>
<feature type="transmembrane region" description="Helical" evidence="4">
    <location>
        <begin position="73"/>
        <end position="93"/>
    </location>
</feature>
<dbReference type="GO" id="GO:0005765">
    <property type="term" value="C:lysosomal membrane"/>
    <property type="evidence" value="ECO:0007669"/>
    <property type="project" value="TreeGrafter"/>
</dbReference>
<dbReference type="InterPro" id="IPR023393">
    <property type="entry name" value="START-like_dom_sf"/>
</dbReference>
<dbReference type="GO" id="GO:0031902">
    <property type="term" value="C:late endosome membrane"/>
    <property type="evidence" value="ECO:0007669"/>
    <property type="project" value="TreeGrafter"/>
</dbReference>
<evidence type="ECO:0000256" key="1">
    <source>
        <dbReference type="ARBA" id="ARBA00004141"/>
    </source>
</evidence>
<dbReference type="Pfam" id="PF10457">
    <property type="entry name" value="MENTAL"/>
    <property type="match status" value="1"/>
</dbReference>
<feature type="transmembrane region" description="Helical" evidence="4">
    <location>
        <begin position="100"/>
        <end position="122"/>
    </location>
</feature>
<keyword evidence="2 4" id="KW-0812">Transmembrane</keyword>
<evidence type="ECO:0000259" key="5">
    <source>
        <dbReference type="PROSITE" id="PS50848"/>
    </source>
</evidence>
<dbReference type="PROSITE" id="PS51439">
    <property type="entry name" value="MENTAL"/>
    <property type="match status" value="1"/>
</dbReference>
<feature type="domain" description="MENTAL" evidence="6">
    <location>
        <begin position="20"/>
        <end position="197"/>
    </location>
</feature>
<dbReference type="PROSITE" id="PS50848">
    <property type="entry name" value="START"/>
    <property type="match status" value="1"/>
</dbReference>
<dbReference type="InterPro" id="IPR002913">
    <property type="entry name" value="START_lipid-bd_dom"/>
</dbReference>
<keyword evidence="4" id="KW-1133">Transmembrane helix</keyword>
<evidence type="ECO:0000259" key="6">
    <source>
        <dbReference type="PROSITE" id="PS51439"/>
    </source>
</evidence>
<dbReference type="Gene3D" id="3.30.530.20">
    <property type="match status" value="1"/>
</dbReference>
<sequence>MSGVSVSLHEPLLPSNERSLSKDRRRFVVISVFDCTLTVLLWLIWTVSKTDDWRTAFYQEINLFNPDFLKKSLFDIVMVAILRLFLLIIVYGFMRVNSWVPVALSTTITSIYLIIKVLFFFSKEQGGLPQYLLILSSFSISWFELWLMPFRVLARERAHDRPNEITAEAPPYYQQDAVNFAARHVGSRGHSRNPAGAINSADEFHSAIDFSSDDDRYLRGRLTTSVQRLSVTSVAPDRTAAYEACIIRCITNVDRLLGEARSGQWKTLRKSDPLVCQSSHGVFYVSALFSVSTRMNIFDSSWKNTTSWNDQVLETKTILNIDPNTEIFYSVSAPAMRGYIASRDFIDIRRVVVDEDNKIISGYFTSFEDPQIQFNHPDRSVVRGANGPSMIRVSSQDDGFNFEWMMQCDLRGGLPKRIVQSNMVSFFVRYIEKLRKHVISLDPTIAT</sequence>
<comment type="subcellular location">
    <subcellularLocation>
        <location evidence="1">Membrane</location>
        <topology evidence="1">Multi-pass membrane protein</topology>
    </subcellularLocation>
</comment>
<evidence type="ECO:0000313" key="8">
    <source>
        <dbReference type="WBParaSite" id="MBELARI_LOCUS10482"/>
    </source>
</evidence>
<dbReference type="WBParaSite" id="MBELARI_LOCUS10482">
    <property type="protein sequence ID" value="MBELARI_LOCUS10482"/>
    <property type="gene ID" value="MBELARI_LOCUS10482"/>
</dbReference>
<dbReference type="GO" id="GO:0005789">
    <property type="term" value="C:endoplasmic reticulum membrane"/>
    <property type="evidence" value="ECO:0007669"/>
    <property type="project" value="TreeGrafter"/>
</dbReference>
<feature type="transmembrane region" description="Helical" evidence="4">
    <location>
        <begin position="128"/>
        <end position="147"/>
    </location>
</feature>
<dbReference type="Proteomes" id="UP000887575">
    <property type="component" value="Unassembled WGS sequence"/>
</dbReference>
<dbReference type="SUPFAM" id="SSF55961">
    <property type="entry name" value="Bet v1-like"/>
    <property type="match status" value="1"/>
</dbReference>
<keyword evidence="3 4" id="KW-0472">Membrane</keyword>
<dbReference type="AlphaFoldDB" id="A0AAF3E996"/>
<dbReference type="GO" id="GO:0140284">
    <property type="term" value="C:endoplasmic reticulum-endosome membrane contact site"/>
    <property type="evidence" value="ECO:0007669"/>
    <property type="project" value="TreeGrafter"/>
</dbReference>
<dbReference type="Pfam" id="PF01852">
    <property type="entry name" value="START"/>
    <property type="match status" value="1"/>
</dbReference>
<reference evidence="8" key="1">
    <citation type="submission" date="2024-02" db="UniProtKB">
        <authorList>
            <consortium name="WormBaseParasite"/>
        </authorList>
    </citation>
    <scope>IDENTIFICATION</scope>
</reference>
<evidence type="ECO:0000256" key="4">
    <source>
        <dbReference type="SAM" id="Phobius"/>
    </source>
</evidence>
<accession>A0AAF3E996</accession>
<proteinExistence type="predicted"/>
<dbReference type="InterPro" id="IPR019498">
    <property type="entry name" value="MENTAL"/>
</dbReference>
<dbReference type="PANTHER" id="PTHR46121:SF4">
    <property type="entry name" value="STEROIDOGENIC ACUTE REGULATORY PROTEIN-LIKE"/>
    <property type="match status" value="1"/>
</dbReference>
<evidence type="ECO:0000313" key="7">
    <source>
        <dbReference type="Proteomes" id="UP000887575"/>
    </source>
</evidence>
<organism evidence="7 8">
    <name type="scientific">Mesorhabditis belari</name>
    <dbReference type="NCBI Taxonomy" id="2138241"/>
    <lineage>
        <taxon>Eukaryota</taxon>
        <taxon>Metazoa</taxon>
        <taxon>Ecdysozoa</taxon>
        <taxon>Nematoda</taxon>
        <taxon>Chromadorea</taxon>
        <taxon>Rhabditida</taxon>
        <taxon>Rhabditina</taxon>
        <taxon>Rhabditomorpha</taxon>
        <taxon>Rhabditoidea</taxon>
        <taxon>Rhabditidae</taxon>
        <taxon>Mesorhabditinae</taxon>
        <taxon>Mesorhabditis</taxon>
    </lineage>
</organism>
<dbReference type="InterPro" id="IPR051869">
    <property type="entry name" value="STARD3"/>
</dbReference>
<keyword evidence="7" id="KW-1185">Reference proteome</keyword>
<protein>
    <submittedName>
        <fullName evidence="8">StAR-related lipid transfer protein 3</fullName>
    </submittedName>
</protein>
<feature type="transmembrane region" description="Helical" evidence="4">
    <location>
        <begin position="27"/>
        <end position="45"/>
    </location>
</feature>
<dbReference type="SMART" id="SM00234">
    <property type="entry name" value="START"/>
    <property type="match status" value="1"/>
</dbReference>
<dbReference type="GO" id="GO:0099044">
    <property type="term" value="P:vesicle tethering to endoplasmic reticulum"/>
    <property type="evidence" value="ECO:0007669"/>
    <property type="project" value="TreeGrafter"/>
</dbReference>